<reference evidence="1" key="1">
    <citation type="submission" date="2021-01" db="EMBL/GenBank/DDBJ databases">
        <title>Adiantum capillus-veneris genome.</title>
        <authorList>
            <person name="Fang Y."/>
            <person name="Liao Q."/>
        </authorList>
    </citation>
    <scope>NUCLEOTIDE SEQUENCE</scope>
    <source>
        <strain evidence="1">H3</strain>
        <tissue evidence="1">Leaf</tissue>
    </source>
</reference>
<organism evidence="1 2">
    <name type="scientific">Adiantum capillus-veneris</name>
    <name type="common">Maidenhair fern</name>
    <dbReference type="NCBI Taxonomy" id="13818"/>
    <lineage>
        <taxon>Eukaryota</taxon>
        <taxon>Viridiplantae</taxon>
        <taxon>Streptophyta</taxon>
        <taxon>Embryophyta</taxon>
        <taxon>Tracheophyta</taxon>
        <taxon>Polypodiopsida</taxon>
        <taxon>Polypodiidae</taxon>
        <taxon>Polypodiales</taxon>
        <taxon>Pteridineae</taxon>
        <taxon>Pteridaceae</taxon>
        <taxon>Vittarioideae</taxon>
        <taxon>Adiantum</taxon>
    </lineage>
</organism>
<evidence type="ECO:0000313" key="1">
    <source>
        <dbReference type="EMBL" id="KAI5084776.1"/>
    </source>
</evidence>
<proteinExistence type="predicted"/>
<gene>
    <name evidence="1" type="ORF">GOP47_0000945</name>
</gene>
<protein>
    <submittedName>
        <fullName evidence="1">Uncharacterized protein</fullName>
    </submittedName>
</protein>
<sequence>MVENESCTSAQFDCEVKSVNEDNGVRHASQRLCSTHRSSMRDHPCKKVTTIIGSFIPNKHRLFVYRIDYGIGAL</sequence>
<dbReference type="EMBL" id="JABFUD020000001">
    <property type="protein sequence ID" value="KAI5084776.1"/>
    <property type="molecule type" value="Genomic_DNA"/>
</dbReference>
<name>A0A9D4ZSR8_ADICA</name>
<dbReference type="AlphaFoldDB" id="A0A9D4ZSR8"/>
<keyword evidence="2" id="KW-1185">Reference proteome</keyword>
<evidence type="ECO:0000313" key="2">
    <source>
        <dbReference type="Proteomes" id="UP000886520"/>
    </source>
</evidence>
<comment type="caution">
    <text evidence="1">The sequence shown here is derived from an EMBL/GenBank/DDBJ whole genome shotgun (WGS) entry which is preliminary data.</text>
</comment>
<dbReference type="Proteomes" id="UP000886520">
    <property type="component" value="Chromosome 1"/>
</dbReference>
<accession>A0A9D4ZSR8</accession>